<sequence length="261" mass="29847">MIRRAGILLILVMTAALSACSTTATDILHISPVNAPRFGDNDPQDFARSPSTYAVHGIDVSKYQGTIDWHTARAAGVSFAFIKATEGGDMFDPKFEEYWAGSRAAGIPRSAYHFFYFCRPAIEQVQWYIRHVPRERDALPPVLDMEWNHLSPTCRLRPPPEKVRSEMQVFLNALERHYGKRPIIYTTIDFHRENTEGHFLDYPMWLRAVAEHPDTLYPGHSWTFWQYTGTGIVPGITGNTDINVFNGTIEQWRRWLSNATS</sequence>
<evidence type="ECO:0000256" key="3">
    <source>
        <dbReference type="ARBA" id="ARBA00023295"/>
    </source>
</evidence>
<comment type="similarity">
    <text evidence="1">Belongs to the glycosyl hydrolase 25 family.</text>
</comment>
<evidence type="ECO:0000313" key="6">
    <source>
        <dbReference type="Proteomes" id="UP000268192"/>
    </source>
</evidence>
<organism evidence="5 6">
    <name type="scientific">Georhizobium profundi</name>
    <dbReference type="NCBI Taxonomy" id="2341112"/>
    <lineage>
        <taxon>Bacteria</taxon>
        <taxon>Pseudomonadati</taxon>
        <taxon>Pseudomonadota</taxon>
        <taxon>Alphaproteobacteria</taxon>
        <taxon>Hyphomicrobiales</taxon>
        <taxon>Rhizobiaceae</taxon>
        <taxon>Georhizobium</taxon>
    </lineage>
</organism>
<dbReference type="InterPro" id="IPR018077">
    <property type="entry name" value="Glyco_hydro_fam25_subgr"/>
</dbReference>
<dbReference type="OrthoDB" id="9798192at2"/>
<dbReference type="KEGG" id="abaw:D5400_08250"/>
<proteinExistence type="inferred from homology"/>
<dbReference type="InterPro" id="IPR002053">
    <property type="entry name" value="Glyco_hydro_25"/>
</dbReference>
<evidence type="ECO:0000256" key="2">
    <source>
        <dbReference type="ARBA" id="ARBA00022801"/>
    </source>
</evidence>
<dbReference type="GO" id="GO:0009253">
    <property type="term" value="P:peptidoglycan catabolic process"/>
    <property type="evidence" value="ECO:0007669"/>
    <property type="project" value="InterPro"/>
</dbReference>
<dbReference type="AlphaFoldDB" id="A0A3Q8XPH7"/>
<dbReference type="CDD" id="cd06413">
    <property type="entry name" value="GH25_muramidase_1"/>
    <property type="match status" value="1"/>
</dbReference>
<reference evidence="5 6" key="1">
    <citation type="submission" date="2018-09" db="EMBL/GenBank/DDBJ databases">
        <title>Marinorhizobium profundi gen. nov., sp. nov., isolated from a deep-sea sediment sample from the New Britain Trench and proposal of Marinorhizobiaceae fam. nov. in the order Rhizobiales of the class Alphaproteobacteria.</title>
        <authorList>
            <person name="Cao J."/>
        </authorList>
    </citation>
    <scope>NUCLEOTIDE SEQUENCE [LARGE SCALE GENOMIC DNA]</scope>
    <source>
        <strain evidence="5 6">WS11</strain>
    </source>
</reference>
<keyword evidence="3" id="KW-0326">Glycosidase</keyword>
<dbReference type="PANTHER" id="PTHR34135">
    <property type="entry name" value="LYSOZYME"/>
    <property type="match status" value="1"/>
</dbReference>
<feature type="signal peptide" evidence="4">
    <location>
        <begin position="1"/>
        <end position="24"/>
    </location>
</feature>
<dbReference type="Gene3D" id="3.20.20.80">
    <property type="entry name" value="Glycosidases"/>
    <property type="match status" value="1"/>
</dbReference>
<dbReference type="SUPFAM" id="SSF51445">
    <property type="entry name" value="(Trans)glycosidases"/>
    <property type="match status" value="1"/>
</dbReference>
<dbReference type="SMART" id="SM00641">
    <property type="entry name" value="Glyco_25"/>
    <property type="match status" value="1"/>
</dbReference>
<dbReference type="Proteomes" id="UP000268192">
    <property type="component" value="Chromosome"/>
</dbReference>
<evidence type="ECO:0000256" key="4">
    <source>
        <dbReference type="SAM" id="SignalP"/>
    </source>
</evidence>
<evidence type="ECO:0000256" key="1">
    <source>
        <dbReference type="ARBA" id="ARBA00010646"/>
    </source>
</evidence>
<dbReference type="PANTHER" id="PTHR34135:SF2">
    <property type="entry name" value="LYSOZYME"/>
    <property type="match status" value="1"/>
</dbReference>
<protein>
    <submittedName>
        <fullName evidence="5">Glycoside hydrolase</fullName>
    </submittedName>
</protein>
<keyword evidence="4" id="KW-0732">Signal</keyword>
<dbReference type="EMBL" id="CP032509">
    <property type="protein sequence ID" value="AZN71258.1"/>
    <property type="molecule type" value="Genomic_DNA"/>
</dbReference>
<gene>
    <name evidence="5" type="ORF">D5400_08250</name>
</gene>
<evidence type="ECO:0000313" key="5">
    <source>
        <dbReference type="EMBL" id="AZN71258.1"/>
    </source>
</evidence>
<dbReference type="GO" id="GO:0016998">
    <property type="term" value="P:cell wall macromolecule catabolic process"/>
    <property type="evidence" value="ECO:0007669"/>
    <property type="project" value="InterPro"/>
</dbReference>
<dbReference type="PROSITE" id="PS51904">
    <property type="entry name" value="GLYCOSYL_HYDROL_F25_2"/>
    <property type="match status" value="1"/>
</dbReference>
<name>A0A3Q8XPH7_9HYPH</name>
<dbReference type="PROSITE" id="PS51257">
    <property type="entry name" value="PROKAR_LIPOPROTEIN"/>
    <property type="match status" value="1"/>
</dbReference>
<dbReference type="Pfam" id="PF01183">
    <property type="entry name" value="Glyco_hydro_25"/>
    <property type="match status" value="1"/>
</dbReference>
<dbReference type="GO" id="GO:0016052">
    <property type="term" value="P:carbohydrate catabolic process"/>
    <property type="evidence" value="ECO:0007669"/>
    <property type="project" value="TreeGrafter"/>
</dbReference>
<dbReference type="GO" id="GO:0003796">
    <property type="term" value="F:lysozyme activity"/>
    <property type="evidence" value="ECO:0007669"/>
    <property type="project" value="InterPro"/>
</dbReference>
<dbReference type="RefSeq" id="WP_126009406.1">
    <property type="nucleotide sequence ID" value="NZ_CP032509.1"/>
</dbReference>
<feature type="chain" id="PRO_5018689221" evidence="4">
    <location>
        <begin position="25"/>
        <end position="261"/>
    </location>
</feature>
<keyword evidence="6" id="KW-1185">Reference proteome</keyword>
<keyword evidence="2 5" id="KW-0378">Hydrolase</keyword>
<dbReference type="InterPro" id="IPR017853">
    <property type="entry name" value="GH"/>
</dbReference>
<accession>A0A3Q8XPH7</accession>